<proteinExistence type="predicted"/>
<dbReference type="GO" id="GO:0005667">
    <property type="term" value="C:transcription regulator complex"/>
    <property type="evidence" value="ECO:0007669"/>
    <property type="project" value="TreeGrafter"/>
</dbReference>
<dbReference type="FunFam" id="3.30.160.60:FF:000104">
    <property type="entry name" value="Transcriptional repressor protein YY1"/>
    <property type="match status" value="1"/>
</dbReference>
<keyword evidence="11" id="KW-1185">Reference proteome</keyword>
<dbReference type="GO" id="GO:0008270">
    <property type="term" value="F:zinc ion binding"/>
    <property type="evidence" value="ECO:0007669"/>
    <property type="project" value="UniProtKB-KW"/>
</dbReference>
<evidence type="ECO:0000313" key="16">
    <source>
        <dbReference type="RefSeq" id="XP_020830441.1"/>
    </source>
</evidence>
<feature type="domain" description="C2H2-type" evidence="10">
    <location>
        <begin position="531"/>
        <end position="560"/>
    </location>
</feature>
<comment type="subcellular location">
    <subcellularLocation>
        <location evidence="1">Nucleus</location>
    </subcellularLocation>
</comment>
<keyword evidence="7" id="KW-0539">Nucleus</keyword>
<evidence type="ECO:0000313" key="12">
    <source>
        <dbReference type="RefSeq" id="XP_020830437.1"/>
    </source>
</evidence>
<evidence type="ECO:0000313" key="13">
    <source>
        <dbReference type="RefSeq" id="XP_020830438.1"/>
    </source>
</evidence>
<feature type="domain" description="C2H2-type" evidence="10">
    <location>
        <begin position="474"/>
        <end position="498"/>
    </location>
</feature>
<dbReference type="PROSITE" id="PS50157">
    <property type="entry name" value="ZINC_FINGER_C2H2_2"/>
    <property type="match status" value="4"/>
</dbReference>
<evidence type="ECO:0000313" key="17">
    <source>
        <dbReference type="RefSeq" id="XP_020830442.1"/>
    </source>
</evidence>
<dbReference type="SUPFAM" id="SSF57667">
    <property type="entry name" value="beta-beta-alpha zinc fingers"/>
    <property type="match status" value="3"/>
</dbReference>
<gene>
    <name evidence="12 13 14 15 16 17" type="primary">LOC110199813</name>
</gene>
<evidence type="ECO:0000256" key="7">
    <source>
        <dbReference type="ARBA" id="ARBA00023242"/>
    </source>
</evidence>
<reference evidence="12 13" key="1">
    <citation type="submission" date="2025-04" db="UniProtKB">
        <authorList>
            <consortium name="RefSeq"/>
        </authorList>
    </citation>
    <scope>IDENTIFICATION</scope>
    <source>
        <tissue evidence="12 13">Spleen</tissue>
    </source>
</reference>
<evidence type="ECO:0000256" key="6">
    <source>
        <dbReference type="ARBA" id="ARBA00023125"/>
    </source>
</evidence>
<feature type="region of interest" description="Disordered" evidence="9">
    <location>
        <begin position="356"/>
        <end position="389"/>
    </location>
</feature>
<keyword evidence="5" id="KW-0862">Zinc</keyword>
<evidence type="ECO:0000313" key="11">
    <source>
        <dbReference type="Proteomes" id="UP000515140"/>
    </source>
</evidence>
<evidence type="ECO:0000313" key="14">
    <source>
        <dbReference type="RefSeq" id="XP_020830439.1"/>
    </source>
</evidence>
<evidence type="ECO:0000256" key="1">
    <source>
        <dbReference type="ARBA" id="ARBA00004123"/>
    </source>
</evidence>
<dbReference type="FunFam" id="3.30.160.60:FF:000163">
    <property type="entry name" value="transcriptional repressor protein YY1"/>
    <property type="match status" value="1"/>
</dbReference>
<dbReference type="KEGG" id="pcw:110199813"/>
<dbReference type="AlphaFoldDB" id="A0A6P5JH75"/>
<dbReference type="RefSeq" id="XP_020830439.1">
    <property type="nucleotide sequence ID" value="XM_020974780.1"/>
</dbReference>
<protein>
    <submittedName>
        <fullName evidence="12 13">Transcription factor YY2-like isoform X1</fullName>
    </submittedName>
</protein>
<dbReference type="Gene3D" id="3.30.160.60">
    <property type="entry name" value="Classic Zinc Finger"/>
    <property type="match status" value="4"/>
</dbReference>
<keyword evidence="3" id="KW-0677">Repeat</keyword>
<dbReference type="Proteomes" id="UP000515140">
    <property type="component" value="Unplaced"/>
</dbReference>
<dbReference type="GO" id="GO:0000978">
    <property type="term" value="F:RNA polymerase II cis-regulatory region sequence-specific DNA binding"/>
    <property type="evidence" value="ECO:0007669"/>
    <property type="project" value="TreeGrafter"/>
</dbReference>
<feature type="domain" description="C2H2-type" evidence="10">
    <location>
        <begin position="561"/>
        <end position="590"/>
    </location>
</feature>
<dbReference type="PROSITE" id="PS00028">
    <property type="entry name" value="ZINC_FINGER_C2H2_1"/>
    <property type="match status" value="3"/>
</dbReference>
<dbReference type="InterPro" id="IPR036236">
    <property type="entry name" value="Znf_C2H2_sf"/>
</dbReference>
<evidence type="ECO:0000256" key="8">
    <source>
        <dbReference type="PROSITE-ProRule" id="PRU00042"/>
    </source>
</evidence>
<dbReference type="GeneID" id="110199813"/>
<feature type="compositionally biased region" description="Polar residues" evidence="9">
    <location>
        <begin position="374"/>
        <end position="384"/>
    </location>
</feature>
<dbReference type="GO" id="GO:0031519">
    <property type="term" value="C:PcG protein complex"/>
    <property type="evidence" value="ECO:0007669"/>
    <property type="project" value="TreeGrafter"/>
</dbReference>
<dbReference type="PANTHER" id="PTHR14003:SF19">
    <property type="entry name" value="YY2 TRANSCRIPTION FACTOR"/>
    <property type="match status" value="1"/>
</dbReference>
<keyword evidence="2" id="KW-0479">Metal-binding</keyword>
<keyword evidence="6" id="KW-0238">DNA-binding</keyword>
<dbReference type="FunFam" id="3.30.160.60:FF:001498">
    <property type="entry name" value="Zinc finger protein 404"/>
    <property type="match status" value="1"/>
</dbReference>
<sequence>MLYPSVNPIWIGSNSPLLKIQCFLLAENKGVDGISRLTTGLEGMSAVVLWLPSLSSGELPNETTTPTKASWYRAHSSPEEQEGRRKSLMSSGTGAEAPGNSFSTMDIQPYQDKDNPSIGRHQTQSVEALCPRTHGSTTVTTSQALADFQAPATYVPLFTTDPVQTFTAQDKDSVQTATYVPVYTTEPIQTYALQGEDILNGGSCAPFCSLGTTQTHTLQDKENQSVASYIPIYSLGTVQTHSLQELPQVPLDLISQPALEIASRDYQDYTTQNYTEETCTPLYALEPVQALEASNDQQDVASTFASFFTEPLQITDDQDAENLCSIYLRSSHLDSSGGELMEGRKGEREEGLSAYFEPVDEGNVSSGVDGGQGLNDSSEGNSQSWEEKQEQLKTLEGEFAITMWATDEENKMISDSMIENQGLLEEALALEEPENLTKKQLPPEEMTLINLSDPKQLAEFIHQNKSPHEAEKKLPCPHEECPKLFRDNSALRKHLHTHGPKGHICAECGKAFVESSKLKRHKLVHTGEKPFQCKYKGCGKRFSLDFNLRTHMRIHTGDRPYVCPFDGCTKMFAQSTNLKSHILTHGKTKCIK</sequence>
<keyword evidence="4 8" id="KW-0863">Zinc-finger</keyword>
<dbReference type="RefSeq" id="XP_020830440.1">
    <property type="nucleotide sequence ID" value="XM_020974781.1"/>
</dbReference>
<dbReference type="Pfam" id="PF00096">
    <property type="entry name" value="zf-C2H2"/>
    <property type="match status" value="4"/>
</dbReference>
<evidence type="ECO:0000313" key="15">
    <source>
        <dbReference type="RefSeq" id="XP_020830440.1"/>
    </source>
</evidence>
<evidence type="ECO:0000256" key="9">
    <source>
        <dbReference type="SAM" id="MobiDB-lite"/>
    </source>
</evidence>
<dbReference type="GO" id="GO:0000785">
    <property type="term" value="C:chromatin"/>
    <property type="evidence" value="ECO:0007669"/>
    <property type="project" value="TreeGrafter"/>
</dbReference>
<feature type="region of interest" description="Disordered" evidence="9">
    <location>
        <begin position="57"/>
        <end position="124"/>
    </location>
</feature>
<evidence type="ECO:0000256" key="4">
    <source>
        <dbReference type="ARBA" id="ARBA00022771"/>
    </source>
</evidence>
<dbReference type="RefSeq" id="XP_020830438.1">
    <property type="nucleotide sequence ID" value="XM_020974779.1"/>
</dbReference>
<accession>A0A6P5JH75</accession>
<name>A0A6P5JH75_PHACI</name>
<dbReference type="InterPro" id="IPR013087">
    <property type="entry name" value="Znf_C2H2_type"/>
</dbReference>
<feature type="compositionally biased region" description="Basic and acidic residues" evidence="9">
    <location>
        <begin position="76"/>
        <end position="85"/>
    </location>
</feature>
<evidence type="ECO:0000256" key="3">
    <source>
        <dbReference type="ARBA" id="ARBA00022737"/>
    </source>
</evidence>
<dbReference type="SMART" id="SM00355">
    <property type="entry name" value="ZnF_C2H2"/>
    <property type="match status" value="4"/>
</dbReference>
<dbReference type="PANTHER" id="PTHR14003">
    <property type="entry name" value="TRANSCRIPTIONAL REPRESSOR PROTEIN YY"/>
    <property type="match status" value="1"/>
</dbReference>
<dbReference type="RefSeq" id="XP_020830442.1">
    <property type="nucleotide sequence ID" value="XM_020974783.1"/>
</dbReference>
<dbReference type="RefSeq" id="XP_020830437.1">
    <property type="nucleotide sequence ID" value="XM_020974778.1"/>
</dbReference>
<organism evidence="11 14">
    <name type="scientific">Phascolarctos cinereus</name>
    <name type="common">Koala</name>
    <dbReference type="NCBI Taxonomy" id="38626"/>
    <lineage>
        <taxon>Eukaryota</taxon>
        <taxon>Metazoa</taxon>
        <taxon>Chordata</taxon>
        <taxon>Craniata</taxon>
        <taxon>Vertebrata</taxon>
        <taxon>Euteleostomi</taxon>
        <taxon>Mammalia</taxon>
        <taxon>Metatheria</taxon>
        <taxon>Diprotodontia</taxon>
        <taxon>Phascolarctidae</taxon>
        <taxon>Phascolarctos</taxon>
    </lineage>
</organism>
<feature type="compositionally biased region" description="Polar residues" evidence="9">
    <location>
        <begin position="57"/>
        <end position="68"/>
    </location>
</feature>
<feature type="domain" description="C2H2-type" evidence="10">
    <location>
        <begin position="503"/>
        <end position="530"/>
    </location>
</feature>
<evidence type="ECO:0000256" key="2">
    <source>
        <dbReference type="ARBA" id="ARBA00022723"/>
    </source>
</evidence>
<evidence type="ECO:0000256" key="5">
    <source>
        <dbReference type="ARBA" id="ARBA00022833"/>
    </source>
</evidence>
<evidence type="ECO:0000259" key="10">
    <source>
        <dbReference type="PROSITE" id="PS50157"/>
    </source>
</evidence>
<dbReference type="RefSeq" id="XP_020830441.1">
    <property type="nucleotide sequence ID" value="XM_020974782.1"/>
</dbReference>
<dbReference type="GO" id="GO:0000981">
    <property type="term" value="F:DNA-binding transcription factor activity, RNA polymerase II-specific"/>
    <property type="evidence" value="ECO:0007669"/>
    <property type="project" value="TreeGrafter"/>
</dbReference>